<proteinExistence type="predicted"/>
<keyword evidence="2" id="KW-1185">Reference proteome</keyword>
<feature type="non-terminal residue" evidence="1">
    <location>
        <position position="1"/>
    </location>
</feature>
<dbReference type="Proteomes" id="UP000299102">
    <property type="component" value="Unassembled WGS sequence"/>
</dbReference>
<protein>
    <submittedName>
        <fullName evidence="1">Uncharacterized protein</fullName>
    </submittedName>
</protein>
<organism evidence="1 2">
    <name type="scientific">Eumeta variegata</name>
    <name type="common">Bagworm moth</name>
    <name type="synonym">Eumeta japonica</name>
    <dbReference type="NCBI Taxonomy" id="151549"/>
    <lineage>
        <taxon>Eukaryota</taxon>
        <taxon>Metazoa</taxon>
        <taxon>Ecdysozoa</taxon>
        <taxon>Arthropoda</taxon>
        <taxon>Hexapoda</taxon>
        <taxon>Insecta</taxon>
        <taxon>Pterygota</taxon>
        <taxon>Neoptera</taxon>
        <taxon>Endopterygota</taxon>
        <taxon>Lepidoptera</taxon>
        <taxon>Glossata</taxon>
        <taxon>Ditrysia</taxon>
        <taxon>Tineoidea</taxon>
        <taxon>Psychidae</taxon>
        <taxon>Oiketicinae</taxon>
        <taxon>Eumeta</taxon>
    </lineage>
</organism>
<dbReference type="AlphaFoldDB" id="A0A4C1XI67"/>
<dbReference type="EMBL" id="BGZK01000850">
    <property type="protein sequence ID" value="GBP62790.1"/>
    <property type="molecule type" value="Genomic_DNA"/>
</dbReference>
<name>A0A4C1XI67_EUMVA</name>
<evidence type="ECO:0000313" key="1">
    <source>
        <dbReference type="EMBL" id="GBP62790.1"/>
    </source>
</evidence>
<accession>A0A4C1XI67</accession>
<evidence type="ECO:0000313" key="2">
    <source>
        <dbReference type="Proteomes" id="UP000299102"/>
    </source>
</evidence>
<comment type="caution">
    <text evidence="1">The sequence shown here is derived from an EMBL/GenBank/DDBJ whole genome shotgun (WGS) entry which is preliminary data.</text>
</comment>
<reference evidence="1 2" key="1">
    <citation type="journal article" date="2019" name="Commun. Biol.">
        <title>The bagworm genome reveals a unique fibroin gene that provides high tensile strength.</title>
        <authorList>
            <person name="Kono N."/>
            <person name="Nakamura H."/>
            <person name="Ohtoshi R."/>
            <person name="Tomita M."/>
            <person name="Numata K."/>
            <person name="Arakawa K."/>
        </authorList>
    </citation>
    <scope>NUCLEOTIDE SEQUENCE [LARGE SCALE GENOMIC DNA]</scope>
</reference>
<gene>
    <name evidence="1" type="ORF">EVAR_50619_1</name>
</gene>
<sequence>GSTGEVRLPVITHEMLPEARPSADVEVFRRSAAPPVDDVFTHTTYCVDKRRLVKAFEALRLKGV</sequence>